<reference evidence="11 12" key="1">
    <citation type="journal article" date="2017" name="Int. J. Syst. Evol. Microbiol.">
        <title>Marinicauda algicola sp. nov., isolated from a marine red alga Rhodosorus marinus.</title>
        <authorList>
            <person name="Jeong S.E."/>
            <person name="Jeon S.H."/>
            <person name="Chun B.H."/>
            <person name="Kim D.W."/>
            <person name="Jeon C.O."/>
        </authorList>
    </citation>
    <scope>NUCLEOTIDE SEQUENCE [LARGE SCALE GENOMIC DNA]</scope>
    <source>
        <strain evidence="11 12">JCM 31718</strain>
    </source>
</reference>
<evidence type="ECO:0000313" key="11">
    <source>
        <dbReference type="EMBL" id="TGY90535.1"/>
    </source>
</evidence>
<evidence type="ECO:0000256" key="5">
    <source>
        <dbReference type="ARBA" id="ARBA00022694"/>
    </source>
</evidence>
<dbReference type="OrthoDB" id="9800307at2"/>
<keyword evidence="4" id="KW-0963">Cytoplasm</keyword>
<keyword evidence="9" id="KW-0460">Magnesium</keyword>
<dbReference type="AlphaFoldDB" id="A0A4S2H4F2"/>
<keyword evidence="8" id="KW-0067">ATP-binding</keyword>
<dbReference type="Proteomes" id="UP000308054">
    <property type="component" value="Unassembled WGS sequence"/>
</dbReference>
<dbReference type="Gene3D" id="3.40.50.300">
    <property type="entry name" value="P-loop containing nucleotide triphosphate hydrolases"/>
    <property type="match status" value="1"/>
</dbReference>
<comment type="similarity">
    <text evidence="2">Belongs to the TsaE family.</text>
</comment>
<sequence>MSARTLDLADTAAAEAFGARLAARLKPGDAVLLSGDLGAGKTTLARAVIAALTGERDVPSPTYTLVQTYETGSGVELLHADLYRVEDEGELEELGLHEAFADAIVLVEWPDRLAERPENRLEIDLETLPGDGRRVRLTGSGSWERRLSDV</sequence>
<dbReference type="InterPro" id="IPR027417">
    <property type="entry name" value="P-loop_NTPase"/>
</dbReference>
<dbReference type="NCBIfam" id="TIGR00150">
    <property type="entry name" value="T6A_YjeE"/>
    <property type="match status" value="1"/>
</dbReference>
<evidence type="ECO:0000256" key="9">
    <source>
        <dbReference type="ARBA" id="ARBA00022842"/>
    </source>
</evidence>
<evidence type="ECO:0000256" key="4">
    <source>
        <dbReference type="ARBA" id="ARBA00022490"/>
    </source>
</evidence>
<dbReference type="GO" id="GO:0002949">
    <property type="term" value="P:tRNA threonylcarbamoyladenosine modification"/>
    <property type="evidence" value="ECO:0007669"/>
    <property type="project" value="InterPro"/>
</dbReference>
<comment type="subcellular location">
    <subcellularLocation>
        <location evidence="1">Cytoplasm</location>
    </subcellularLocation>
</comment>
<evidence type="ECO:0000256" key="7">
    <source>
        <dbReference type="ARBA" id="ARBA00022741"/>
    </source>
</evidence>
<evidence type="ECO:0000256" key="1">
    <source>
        <dbReference type="ARBA" id="ARBA00004496"/>
    </source>
</evidence>
<dbReference type="PANTHER" id="PTHR33540">
    <property type="entry name" value="TRNA THREONYLCARBAMOYLADENOSINE BIOSYNTHESIS PROTEIN TSAE"/>
    <property type="match status" value="1"/>
</dbReference>
<dbReference type="GO" id="GO:0005737">
    <property type="term" value="C:cytoplasm"/>
    <property type="evidence" value="ECO:0007669"/>
    <property type="project" value="UniProtKB-SubCell"/>
</dbReference>
<keyword evidence="7" id="KW-0547">Nucleotide-binding</keyword>
<name>A0A4S2H4F2_9PROT</name>
<dbReference type="GO" id="GO:0005524">
    <property type="term" value="F:ATP binding"/>
    <property type="evidence" value="ECO:0007669"/>
    <property type="project" value="UniProtKB-KW"/>
</dbReference>
<dbReference type="RefSeq" id="WP_135995033.1">
    <property type="nucleotide sequence ID" value="NZ_CP071057.1"/>
</dbReference>
<keyword evidence="11" id="KW-0808">Transferase</keyword>
<dbReference type="GO" id="GO:0016740">
    <property type="term" value="F:transferase activity"/>
    <property type="evidence" value="ECO:0007669"/>
    <property type="project" value="UniProtKB-KW"/>
</dbReference>
<dbReference type="GO" id="GO:0046872">
    <property type="term" value="F:metal ion binding"/>
    <property type="evidence" value="ECO:0007669"/>
    <property type="project" value="UniProtKB-KW"/>
</dbReference>
<keyword evidence="12" id="KW-1185">Reference proteome</keyword>
<comment type="caution">
    <text evidence="11">The sequence shown here is derived from an EMBL/GenBank/DDBJ whole genome shotgun (WGS) entry which is preliminary data.</text>
</comment>
<evidence type="ECO:0000256" key="6">
    <source>
        <dbReference type="ARBA" id="ARBA00022723"/>
    </source>
</evidence>
<proteinExistence type="inferred from homology"/>
<dbReference type="EMBL" id="SRXW01000001">
    <property type="protein sequence ID" value="TGY90535.1"/>
    <property type="molecule type" value="Genomic_DNA"/>
</dbReference>
<evidence type="ECO:0000313" key="12">
    <source>
        <dbReference type="Proteomes" id="UP000308054"/>
    </source>
</evidence>
<organism evidence="11 12">
    <name type="scientific">Marinicauda algicola</name>
    <dbReference type="NCBI Taxonomy" id="2029849"/>
    <lineage>
        <taxon>Bacteria</taxon>
        <taxon>Pseudomonadati</taxon>
        <taxon>Pseudomonadota</taxon>
        <taxon>Alphaproteobacteria</taxon>
        <taxon>Maricaulales</taxon>
        <taxon>Maricaulaceae</taxon>
        <taxon>Marinicauda</taxon>
    </lineage>
</organism>
<evidence type="ECO:0000256" key="10">
    <source>
        <dbReference type="ARBA" id="ARBA00032441"/>
    </source>
</evidence>
<dbReference type="Pfam" id="PF02367">
    <property type="entry name" value="TsaE"/>
    <property type="match status" value="1"/>
</dbReference>
<evidence type="ECO:0000256" key="2">
    <source>
        <dbReference type="ARBA" id="ARBA00007599"/>
    </source>
</evidence>
<dbReference type="SUPFAM" id="SSF52540">
    <property type="entry name" value="P-loop containing nucleoside triphosphate hydrolases"/>
    <property type="match status" value="1"/>
</dbReference>
<accession>A0A4S2H4F2</accession>
<keyword evidence="6" id="KW-0479">Metal-binding</keyword>
<gene>
    <name evidence="11" type="primary">tsaE</name>
    <name evidence="11" type="ORF">E5163_05285</name>
</gene>
<keyword evidence="5" id="KW-0819">tRNA processing</keyword>
<protein>
    <recommendedName>
        <fullName evidence="3">tRNA threonylcarbamoyladenosine biosynthesis protein TsaE</fullName>
    </recommendedName>
    <alternativeName>
        <fullName evidence="10">t(6)A37 threonylcarbamoyladenosine biosynthesis protein TsaE</fullName>
    </alternativeName>
</protein>
<evidence type="ECO:0000256" key="8">
    <source>
        <dbReference type="ARBA" id="ARBA00022840"/>
    </source>
</evidence>
<evidence type="ECO:0000256" key="3">
    <source>
        <dbReference type="ARBA" id="ARBA00019010"/>
    </source>
</evidence>
<dbReference type="InterPro" id="IPR003442">
    <property type="entry name" value="T6A_TsaE"/>
</dbReference>
<dbReference type="PANTHER" id="PTHR33540:SF2">
    <property type="entry name" value="TRNA THREONYLCARBAMOYLADENOSINE BIOSYNTHESIS PROTEIN TSAE"/>
    <property type="match status" value="1"/>
</dbReference>